<organism evidence="1 2">
    <name type="scientific">Streptomyces chitinivorans</name>
    <dbReference type="NCBI Taxonomy" id="1257027"/>
    <lineage>
        <taxon>Bacteria</taxon>
        <taxon>Bacillati</taxon>
        <taxon>Actinomycetota</taxon>
        <taxon>Actinomycetes</taxon>
        <taxon>Kitasatosporales</taxon>
        <taxon>Streptomycetaceae</taxon>
        <taxon>Streptomyces</taxon>
    </lineage>
</organism>
<proteinExistence type="predicted"/>
<comment type="caution">
    <text evidence="1">The sequence shown here is derived from an EMBL/GenBank/DDBJ whole genome shotgun (WGS) entry which is preliminary data.</text>
</comment>
<gene>
    <name evidence="1" type="ORF">ACG5V6_02650</name>
</gene>
<reference evidence="1 2" key="1">
    <citation type="submission" date="2024-10" db="EMBL/GenBank/DDBJ databases">
        <authorList>
            <person name="Cho J.-C."/>
        </authorList>
    </citation>
    <scope>NUCLEOTIDE SEQUENCE [LARGE SCALE GENOMIC DNA]</scope>
    <source>
        <strain evidence="1 2">KCTC29696</strain>
    </source>
</reference>
<name>A0ABW7HMM4_9ACTN</name>
<dbReference type="EMBL" id="JBIHMK010000005">
    <property type="protein sequence ID" value="MFH0247118.1"/>
    <property type="molecule type" value="Genomic_DNA"/>
</dbReference>
<evidence type="ECO:0000313" key="1">
    <source>
        <dbReference type="EMBL" id="MFH0247118.1"/>
    </source>
</evidence>
<accession>A0ABW7HMM4</accession>
<dbReference type="Proteomes" id="UP001607069">
    <property type="component" value="Unassembled WGS sequence"/>
</dbReference>
<dbReference type="RefSeq" id="WP_279948320.1">
    <property type="nucleotide sequence ID" value="NZ_BAABEN010000002.1"/>
</dbReference>
<evidence type="ECO:0008006" key="3">
    <source>
        <dbReference type="Google" id="ProtNLM"/>
    </source>
</evidence>
<keyword evidence="2" id="KW-1185">Reference proteome</keyword>
<protein>
    <recommendedName>
        <fullName evidence="3">Restriction endonuclease</fullName>
    </recommendedName>
</protein>
<evidence type="ECO:0000313" key="2">
    <source>
        <dbReference type="Proteomes" id="UP001607069"/>
    </source>
</evidence>
<sequence>MHEINPPPFAKLTSGVTFEEIQEVIKRSGYPFQATVAEMIRSSPLKNAKDLRIQEEWAYIDRESGQARAVDILVDSSFSHGYDNPQSRIRARLNLLVECKQSNLPYIFFLRNSTPSQRSSFPDIFGLESQEIRVFTNYHEEEEEGEEEKGFSWWINLRDALRFWEMPFFGSPAPHAISLASVTRRPKLAITGEEAYKSLALPLLKAADHLHSLSEPESSHPLRFPRIVISLAVIRAPMIGVILHEGEPEMVALPWVRVSHLEPTKSRDASDRRNDVSGEVRYFDVVHEHFLPRYLEVLARDAEAAALRMHQHSEELVTGLGISSLEETHDSLQPLPESYKKFLGNPCTIVLGRNIPTLGIQIRKNEGEISSPEFPDVIGWIDGYDWLDREVE</sequence>